<dbReference type="PROSITE" id="PS50158">
    <property type="entry name" value="ZF_CCHC"/>
    <property type="match status" value="1"/>
</dbReference>
<feature type="region of interest" description="Disordered" evidence="2">
    <location>
        <begin position="324"/>
        <end position="352"/>
    </location>
</feature>
<feature type="domain" description="CCHC-type" evidence="3">
    <location>
        <begin position="169"/>
        <end position="184"/>
    </location>
</feature>
<sequence>MCASLSIREKEGPVHKLHNGLKVGWAMKMALCLAGKIFSPDLVNRDAFRALIPRIWKLQEGVEIEVVTKPIRKRAIQGLKFDMVDFWVQISNLPLLCMTKEIAHFLGGIIGEVKEVDTSPTGYCLVKFLRVRVAVTITKPLQRFLRVDVLGDGEETVMPIQYERLPSFCFNCGLVGHIIRGCPSVGGRKTDSGLVGEICANKDGKFGKENSNSKLNSDDSLGRNSGDCFILGKKLSRKENDVVVINKGRSLAKVKGVMPKENYDGLDPKPIFVFRSSGEPNSNYRDGLNFLTGKVIDRGPSDNVLKPKNHVVLAAVDTSGTNRFDSDERGSVSMVSRAEERKENGNSSKRVGQWKKAARNSVLKRDELEVMCVVFWRIWYWRNQFVHSSPNACNEDIIAWATNYMEEFRKANLGVMCRPLLSAGQVSPMKWSKSTPDSFKINVDDAIWKDDHLDISNPMPKHQSRARFALQPAPNIYTILPPSSGVTL</sequence>
<dbReference type="GO" id="GO:0003676">
    <property type="term" value="F:nucleic acid binding"/>
    <property type="evidence" value="ECO:0007669"/>
    <property type="project" value="InterPro"/>
</dbReference>
<evidence type="ECO:0000256" key="1">
    <source>
        <dbReference type="PROSITE-ProRule" id="PRU00047"/>
    </source>
</evidence>
<dbReference type="PANTHER" id="PTHR31286:SF167">
    <property type="entry name" value="OS09G0268800 PROTEIN"/>
    <property type="match status" value="1"/>
</dbReference>
<evidence type="ECO:0000313" key="4">
    <source>
        <dbReference type="EMBL" id="TXG48428.1"/>
    </source>
</evidence>
<reference evidence="5" key="1">
    <citation type="journal article" date="2019" name="Gigascience">
        <title>De novo genome assembly of the endangered Acer yangbiense, a plant species with extremely small populations endemic to Yunnan Province, China.</title>
        <authorList>
            <person name="Yang J."/>
            <person name="Wariss H.M."/>
            <person name="Tao L."/>
            <person name="Zhang R."/>
            <person name="Yun Q."/>
            <person name="Hollingsworth P."/>
            <person name="Dao Z."/>
            <person name="Luo G."/>
            <person name="Guo H."/>
            <person name="Ma Y."/>
            <person name="Sun W."/>
        </authorList>
    </citation>
    <scope>NUCLEOTIDE SEQUENCE [LARGE SCALE GENOMIC DNA]</scope>
    <source>
        <strain evidence="5">cv. Malutang</strain>
    </source>
</reference>
<evidence type="ECO:0000313" key="5">
    <source>
        <dbReference type="Proteomes" id="UP000323000"/>
    </source>
</evidence>
<proteinExistence type="predicted"/>
<protein>
    <recommendedName>
        <fullName evidence="3">CCHC-type domain-containing protein</fullName>
    </recommendedName>
</protein>
<evidence type="ECO:0000259" key="3">
    <source>
        <dbReference type="PROSITE" id="PS50158"/>
    </source>
</evidence>
<keyword evidence="1" id="KW-0862">Zinc</keyword>
<accession>A0A5C7GUS8</accession>
<dbReference type="PANTHER" id="PTHR31286">
    <property type="entry name" value="GLYCINE-RICH CELL WALL STRUCTURAL PROTEIN 1.8-LIKE"/>
    <property type="match status" value="1"/>
</dbReference>
<dbReference type="OrthoDB" id="2219495at2759"/>
<keyword evidence="5" id="KW-1185">Reference proteome</keyword>
<gene>
    <name evidence="4" type="ORF">EZV62_027722</name>
</gene>
<dbReference type="EMBL" id="VAHF01000013">
    <property type="protein sequence ID" value="TXG48428.1"/>
    <property type="molecule type" value="Genomic_DNA"/>
</dbReference>
<dbReference type="GO" id="GO:0008270">
    <property type="term" value="F:zinc ion binding"/>
    <property type="evidence" value="ECO:0007669"/>
    <property type="project" value="UniProtKB-KW"/>
</dbReference>
<keyword evidence="1" id="KW-0863">Zinc-finger</keyword>
<organism evidence="4 5">
    <name type="scientific">Acer yangbiense</name>
    <dbReference type="NCBI Taxonomy" id="1000413"/>
    <lineage>
        <taxon>Eukaryota</taxon>
        <taxon>Viridiplantae</taxon>
        <taxon>Streptophyta</taxon>
        <taxon>Embryophyta</taxon>
        <taxon>Tracheophyta</taxon>
        <taxon>Spermatophyta</taxon>
        <taxon>Magnoliopsida</taxon>
        <taxon>eudicotyledons</taxon>
        <taxon>Gunneridae</taxon>
        <taxon>Pentapetalae</taxon>
        <taxon>rosids</taxon>
        <taxon>malvids</taxon>
        <taxon>Sapindales</taxon>
        <taxon>Sapindaceae</taxon>
        <taxon>Hippocastanoideae</taxon>
        <taxon>Acereae</taxon>
        <taxon>Acer</taxon>
    </lineage>
</organism>
<keyword evidence="1" id="KW-0479">Metal-binding</keyword>
<dbReference type="Pfam" id="PF14392">
    <property type="entry name" value="zf-CCHC_4"/>
    <property type="match status" value="1"/>
</dbReference>
<dbReference type="SMART" id="SM00343">
    <property type="entry name" value="ZnF_C2HC"/>
    <property type="match status" value="1"/>
</dbReference>
<comment type="caution">
    <text evidence="4">The sequence shown here is derived from an EMBL/GenBank/DDBJ whole genome shotgun (WGS) entry which is preliminary data.</text>
</comment>
<dbReference type="InterPro" id="IPR025836">
    <property type="entry name" value="Zn_knuckle_CX2CX4HX4C"/>
</dbReference>
<dbReference type="AlphaFoldDB" id="A0A5C7GUS8"/>
<dbReference type="Proteomes" id="UP000323000">
    <property type="component" value="Chromosome 13"/>
</dbReference>
<dbReference type="SUPFAM" id="SSF57756">
    <property type="entry name" value="Retrovirus zinc finger-like domains"/>
    <property type="match status" value="1"/>
</dbReference>
<dbReference type="InterPro" id="IPR040256">
    <property type="entry name" value="At4g02000-like"/>
</dbReference>
<name>A0A5C7GUS8_9ROSI</name>
<dbReference type="InterPro" id="IPR001878">
    <property type="entry name" value="Znf_CCHC"/>
</dbReference>
<dbReference type="InterPro" id="IPR036875">
    <property type="entry name" value="Znf_CCHC_sf"/>
</dbReference>
<evidence type="ECO:0000256" key="2">
    <source>
        <dbReference type="SAM" id="MobiDB-lite"/>
    </source>
</evidence>